<keyword evidence="4" id="KW-1185">Reference proteome</keyword>
<dbReference type="EMBL" id="CAMPGE010007780">
    <property type="protein sequence ID" value="CAI2366696.1"/>
    <property type="molecule type" value="Genomic_DNA"/>
</dbReference>
<sequence length="483" mass="56216">MSYKSNSYEHQTLSSILKNLSKTKNDLDDVEEDLDEFDNSFEENKINKIYPSSSLNSSGNFPQVMQRCNESYRKQIEIIVRNCNESLKNIPDETTPLLRERKEEYENLNGYSNTPSNISFYSNERNSYKPNLQSNPPFIGESNPPTLRTKSKLPEDIPQDFARYKQEIESEKLLVDKICADNSLKDLILNLYRYKILFTQKSQKSCNCKGNGPSNPMKAPMMQVYEKVHSTNIALKSKNSELQKKLNIIQSLQSNVLTRLQAEQELTRILQKKIKTLQEVGTGQEQDCDLEEEQKEQAKKKKKRKRNKNKRKAKQTERENHKDSEEKEDMSQDKEDNEIREGKENKDDKQSKVEEIGKKEVVLIEEETKTLQKARTQTDSEINHIVKDRRSSSTESDSLDNLVFDKFAEISSTKENVTLVQKLQDEISLESNVNANLVQKCVSDPDIKGKKENKLELQYQEIYNIMQEWYEKVFESDPDCLEL</sequence>
<organism evidence="3 4">
    <name type="scientific">Euplotes crassus</name>
    <dbReference type="NCBI Taxonomy" id="5936"/>
    <lineage>
        <taxon>Eukaryota</taxon>
        <taxon>Sar</taxon>
        <taxon>Alveolata</taxon>
        <taxon>Ciliophora</taxon>
        <taxon>Intramacronucleata</taxon>
        <taxon>Spirotrichea</taxon>
        <taxon>Hypotrichia</taxon>
        <taxon>Euplotida</taxon>
        <taxon>Euplotidae</taxon>
        <taxon>Moneuplotes</taxon>
    </lineage>
</organism>
<feature type="compositionally biased region" description="Basic and acidic residues" evidence="2">
    <location>
        <begin position="314"/>
        <end position="352"/>
    </location>
</feature>
<keyword evidence="1" id="KW-0175">Coiled coil</keyword>
<evidence type="ECO:0000313" key="4">
    <source>
        <dbReference type="Proteomes" id="UP001295684"/>
    </source>
</evidence>
<gene>
    <name evidence="3" type="ORF">ECRASSUSDP1_LOCUS7969</name>
</gene>
<feature type="coiled-coil region" evidence="1">
    <location>
        <begin position="13"/>
        <end position="47"/>
    </location>
</feature>
<evidence type="ECO:0000256" key="2">
    <source>
        <dbReference type="SAM" id="MobiDB-lite"/>
    </source>
</evidence>
<evidence type="ECO:0000256" key="1">
    <source>
        <dbReference type="SAM" id="Coils"/>
    </source>
</evidence>
<accession>A0AAD1UCJ5</accession>
<feature type="region of interest" description="Disordered" evidence="2">
    <location>
        <begin position="298"/>
        <end position="352"/>
    </location>
</feature>
<name>A0AAD1UCJ5_EUPCR</name>
<reference evidence="3" key="1">
    <citation type="submission" date="2023-07" db="EMBL/GenBank/DDBJ databases">
        <authorList>
            <consortium name="AG Swart"/>
            <person name="Singh M."/>
            <person name="Singh A."/>
            <person name="Seah K."/>
            <person name="Emmerich C."/>
        </authorList>
    </citation>
    <scope>NUCLEOTIDE SEQUENCE</scope>
    <source>
        <strain evidence="3">DP1</strain>
    </source>
</reference>
<protein>
    <submittedName>
        <fullName evidence="3">Uncharacterized protein</fullName>
    </submittedName>
</protein>
<evidence type="ECO:0000313" key="3">
    <source>
        <dbReference type="EMBL" id="CAI2366696.1"/>
    </source>
</evidence>
<dbReference type="Proteomes" id="UP001295684">
    <property type="component" value="Unassembled WGS sequence"/>
</dbReference>
<dbReference type="AlphaFoldDB" id="A0AAD1UCJ5"/>
<comment type="caution">
    <text evidence="3">The sequence shown here is derived from an EMBL/GenBank/DDBJ whole genome shotgun (WGS) entry which is preliminary data.</text>
</comment>
<feature type="compositionally biased region" description="Basic residues" evidence="2">
    <location>
        <begin position="298"/>
        <end position="313"/>
    </location>
</feature>
<proteinExistence type="predicted"/>